<keyword evidence="3" id="KW-1185">Reference proteome</keyword>
<dbReference type="AlphaFoldDB" id="A0A1J6IWE7"/>
<gene>
    <name evidence="2" type="ORF">A4A49_01932</name>
</gene>
<dbReference type="STRING" id="49451.A0A1J6IWE7"/>
<dbReference type="Proteomes" id="UP000187609">
    <property type="component" value="Unassembled WGS sequence"/>
</dbReference>
<name>A0A1J6IWE7_NICAT</name>
<feature type="compositionally biased region" description="Basic and acidic residues" evidence="1">
    <location>
        <begin position="1"/>
        <end position="14"/>
    </location>
</feature>
<evidence type="ECO:0000313" key="3">
    <source>
        <dbReference type="Proteomes" id="UP000187609"/>
    </source>
</evidence>
<proteinExistence type="predicted"/>
<accession>A0A1J6IWE7</accession>
<dbReference type="EMBL" id="MJEQ01037187">
    <property type="protein sequence ID" value="OIT03115.1"/>
    <property type="molecule type" value="Genomic_DNA"/>
</dbReference>
<feature type="compositionally biased region" description="Basic and acidic residues" evidence="1">
    <location>
        <begin position="50"/>
        <end position="65"/>
    </location>
</feature>
<evidence type="ECO:0000313" key="2">
    <source>
        <dbReference type="EMBL" id="OIT03115.1"/>
    </source>
</evidence>
<dbReference type="SMR" id="A0A1J6IWE7"/>
<dbReference type="Gramene" id="OIT03115">
    <property type="protein sequence ID" value="OIT03115"/>
    <property type="gene ID" value="A4A49_01932"/>
</dbReference>
<organism evidence="2 3">
    <name type="scientific">Nicotiana attenuata</name>
    <name type="common">Coyote tobacco</name>
    <dbReference type="NCBI Taxonomy" id="49451"/>
    <lineage>
        <taxon>Eukaryota</taxon>
        <taxon>Viridiplantae</taxon>
        <taxon>Streptophyta</taxon>
        <taxon>Embryophyta</taxon>
        <taxon>Tracheophyta</taxon>
        <taxon>Spermatophyta</taxon>
        <taxon>Magnoliopsida</taxon>
        <taxon>eudicotyledons</taxon>
        <taxon>Gunneridae</taxon>
        <taxon>Pentapetalae</taxon>
        <taxon>asterids</taxon>
        <taxon>lamiids</taxon>
        <taxon>Solanales</taxon>
        <taxon>Solanaceae</taxon>
        <taxon>Nicotianoideae</taxon>
        <taxon>Nicotianeae</taxon>
        <taxon>Nicotiana</taxon>
    </lineage>
</organism>
<comment type="caution">
    <text evidence="2">The sequence shown here is derived from an EMBL/GenBank/DDBJ whole genome shotgun (WGS) entry which is preliminary data.</text>
</comment>
<evidence type="ECO:0000256" key="1">
    <source>
        <dbReference type="SAM" id="MobiDB-lite"/>
    </source>
</evidence>
<reference evidence="2" key="1">
    <citation type="submission" date="2016-11" db="EMBL/GenBank/DDBJ databases">
        <title>The genome of Nicotiana attenuata.</title>
        <authorList>
            <person name="Xu S."/>
            <person name="Brockmoeller T."/>
            <person name="Gaquerel E."/>
            <person name="Navarro A."/>
            <person name="Kuhl H."/>
            <person name="Gase K."/>
            <person name="Ling Z."/>
            <person name="Zhou W."/>
            <person name="Kreitzer C."/>
            <person name="Stanke M."/>
            <person name="Tang H."/>
            <person name="Lyons E."/>
            <person name="Pandey P."/>
            <person name="Pandey S.P."/>
            <person name="Timmermann B."/>
            <person name="Baldwin I.T."/>
        </authorList>
    </citation>
    <scope>NUCLEOTIDE SEQUENCE [LARGE SCALE GENOMIC DNA]</scope>
    <source>
        <strain evidence="2">UT</strain>
    </source>
</reference>
<feature type="region of interest" description="Disordered" evidence="1">
    <location>
        <begin position="1"/>
        <end position="85"/>
    </location>
</feature>
<protein>
    <submittedName>
        <fullName evidence="2">Uncharacterized protein</fullName>
    </submittedName>
</protein>
<sequence>MQSTYRSEDDKVVKNGEGNDGSEVDDAEKNQQKSGNAESSDGSEVDALDDAEKNNLEENEGKPSEEIEDSSESLNRAGALTMDLK</sequence>